<dbReference type="InterPro" id="IPR036282">
    <property type="entry name" value="Glutathione-S-Trfase_C_sf"/>
</dbReference>
<dbReference type="PROSITE" id="PS50405">
    <property type="entry name" value="GST_CTER"/>
    <property type="match status" value="1"/>
</dbReference>
<dbReference type="Pfam" id="PF13417">
    <property type="entry name" value="GST_N_3"/>
    <property type="match status" value="1"/>
</dbReference>
<feature type="domain" description="GST N-terminal" evidence="1">
    <location>
        <begin position="1"/>
        <end position="78"/>
    </location>
</feature>
<dbReference type="SFLD" id="SFLDG00358">
    <property type="entry name" value="Main_(cytGST)"/>
    <property type="match status" value="1"/>
</dbReference>
<name>A0A368LIT1_9VIBR</name>
<dbReference type="RefSeq" id="WP_086960178.1">
    <property type="nucleotide sequence ID" value="NZ_AP018681.1"/>
</dbReference>
<dbReference type="SFLD" id="SFLDS00019">
    <property type="entry name" value="Glutathione_Transferase_(cytos"/>
    <property type="match status" value="1"/>
</dbReference>
<dbReference type="CDD" id="cd00570">
    <property type="entry name" value="GST_N_family"/>
    <property type="match status" value="1"/>
</dbReference>
<dbReference type="GO" id="GO:0005737">
    <property type="term" value="C:cytoplasm"/>
    <property type="evidence" value="ECO:0007669"/>
    <property type="project" value="TreeGrafter"/>
</dbReference>
<organism evidence="3 4">
    <name type="scientific">Vibrio casei</name>
    <dbReference type="NCBI Taxonomy" id="673372"/>
    <lineage>
        <taxon>Bacteria</taxon>
        <taxon>Pseudomonadati</taxon>
        <taxon>Pseudomonadota</taxon>
        <taxon>Gammaproteobacteria</taxon>
        <taxon>Vibrionales</taxon>
        <taxon>Vibrionaceae</taxon>
        <taxon>Vibrio</taxon>
    </lineage>
</organism>
<proteinExistence type="predicted"/>
<reference evidence="3 4" key="1">
    <citation type="journal article" date="2017" name="Elife">
        <title>Extensive horizontal gene transfer in cheese-associated bacteria.</title>
        <authorList>
            <person name="Bonham K.S."/>
            <person name="Wolfe B.E."/>
            <person name="Dutton R.J."/>
        </authorList>
    </citation>
    <scope>NUCLEOTIDE SEQUENCE [LARGE SCALE GENOMIC DNA]</scope>
    <source>
        <strain evidence="3 4">JB196</strain>
    </source>
</reference>
<dbReference type="GO" id="GO:0016740">
    <property type="term" value="F:transferase activity"/>
    <property type="evidence" value="ECO:0007669"/>
    <property type="project" value="UniProtKB-KW"/>
</dbReference>
<dbReference type="Gene3D" id="1.20.1050.10">
    <property type="match status" value="1"/>
</dbReference>
<dbReference type="SUPFAM" id="SSF47616">
    <property type="entry name" value="GST C-terminal domain-like"/>
    <property type="match status" value="1"/>
</dbReference>
<dbReference type="CDD" id="cd00299">
    <property type="entry name" value="GST_C_family"/>
    <property type="match status" value="1"/>
</dbReference>
<evidence type="ECO:0000313" key="4">
    <source>
        <dbReference type="Proteomes" id="UP000252479"/>
    </source>
</evidence>
<feature type="domain" description="GST C-terminal" evidence="2">
    <location>
        <begin position="83"/>
        <end position="216"/>
    </location>
</feature>
<dbReference type="SUPFAM" id="SSF52833">
    <property type="entry name" value="Thioredoxin-like"/>
    <property type="match status" value="1"/>
</dbReference>
<dbReference type="OrthoDB" id="8634103at2"/>
<dbReference type="PROSITE" id="PS50404">
    <property type="entry name" value="GST_NTER"/>
    <property type="match status" value="1"/>
</dbReference>
<dbReference type="Proteomes" id="UP000252479">
    <property type="component" value="Unassembled WGS sequence"/>
</dbReference>
<dbReference type="AlphaFoldDB" id="A0A368LIT1"/>
<sequence>MAKVYGSQFSPFTRKVILALEAKGVDFSIEQVSPAHKPDGFEKLSPLGKIPAFQSDEVTLADSTVICEYIEERYSGASLFPNSAALKAKARWFEEYSDTVLVTVTGPIFFELVVKGMLGLGEPDQERIEKVLREEMPKVYGYLDSQVGQSGYLVGDALSMADISIGALMVSVYSIGYTVDATCWPNYAAYVEGLLASPLFQNRIASDKALMVNMKG</sequence>
<dbReference type="Gene3D" id="3.40.30.10">
    <property type="entry name" value="Glutaredoxin"/>
    <property type="match status" value="1"/>
</dbReference>
<dbReference type="GeneID" id="303190026"/>
<comment type="caution">
    <text evidence="3">The sequence shown here is derived from an EMBL/GenBank/DDBJ whole genome shotgun (WGS) entry which is preliminary data.</text>
</comment>
<dbReference type="InterPro" id="IPR004045">
    <property type="entry name" value="Glutathione_S-Trfase_N"/>
</dbReference>
<gene>
    <name evidence="3" type="ORF">CIK83_13955</name>
</gene>
<dbReference type="EMBL" id="QPGL01000002">
    <property type="protein sequence ID" value="RCS70525.1"/>
    <property type="molecule type" value="Genomic_DNA"/>
</dbReference>
<protein>
    <submittedName>
        <fullName evidence="3">Glutathione S-transferase family protein</fullName>
    </submittedName>
</protein>
<dbReference type="InterPro" id="IPR004046">
    <property type="entry name" value="GST_C"/>
</dbReference>
<dbReference type="InterPro" id="IPR036249">
    <property type="entry name" value="Thioredoxin-like_sf"/>
</dbReference>
<dbReference type="InterPro" id="IPR040079">
    <property type="entry name" value="Glutathione_S-Trfase"/>
</dbReference>
<dbReference type="PANTHER" id="PTHR43968:SF6">
    <property type="entry name" value="GLUTATHIONE S-TRANSFERASE OMEGA"/>
    <property type="match status" value="1"/>
</dbReference>
<evidence type="ECO:0000313" key="3">
    <source>
        <dbReference type="EMBL" id="RCS70525.1"/>
    </source>
</evidence>
<accession>A0A368LIT1</accession>
<evidence type="ECO:0000259" key="2">
    <source>
        <dbReference type="PROSITE" id="PS50405"/>
    </source>
</evidence>
<dbReference type="Pfam" id="PF14497">
    <property type="entry name" value="GST_C_3"/>
    <property type="match status" value="1"/>
</dbReference>
<keyword evidence="3" id="KW-0808">Transferase</keyword>
<keyword evidence="4" id="KW-1185">Reference proteome</keyword>
<evidence type="ECO:0000259" key="1">
    <source>
        <dbReference type="PROSITE" id="PS50404"/>
    </source>
</evidence>
<dbReference type="InterPro" id="IPR010987">
    <property type="entry name" value="Glutathione-S-Trfase_C-like"/>
</dbReference>
<dbReference type="PANTHER" id="PTHR43968">
    <property type="match status" value="1"/>
</dbReference>
<dbReference type="InterPro" id="IPR050983">
    <property type="entry name" value="GST_Omega/HSP26"/>
</dbReference>